<evidence type="ECO:0000256" key="4">
    <source>
        <dbReference type="ARBA" id="ARBA00022827"/>
    </source>
</evidence>
<feature type="domain" description="FAD-binding" evidence="6">
    <location>
        <begin position="6"/>
        <end position="363"/>
    </location>
</feature>
<evidence type="ECO:0000313" key="7">
    <source>
        <dbReference type="EMBL" id="KTB33246.1"/>
    </source>
</evidence>
<evidence type="ECO:0000313" key="8">
    <source>
        <dbReference type="Proteomes" id="UP000054988"/>
    </source>
</evidence>
<comment type="similarity">
    <text evidence="2">Belongs to the PheA/TfdB FAD monooxygenase family.</text>
</comment>
<dbReference type="AlphaFoldDB" id="A0A0W0FAB4"/>
<dbReference type="Gene3D" id="3.30.70.2450">
    <property type="match status" value="1"/>
</dbReference>
<dbReference type="eggNOG" id="KOG3855">
    <property type="taxonomic scope" value="Eukaryota"/>
</dbReference>
<dbReference type="SUPFAM" id="SSF51905">
    <property type="entry name" value="FAD/NAD(P)-binding domain"/>
    <property type="match status" value="1"/>
</dbReference>
<gene>
    <name evidence="7" type="ORF">WG66_14191</name>
</gene>
<keyword evidence="5" id="KW-0560">Oxidoreductase</keyword>
<protein>
    <recommendedName>
        <fullName evidence="6">FAD-binding domain-containing protein</fullName>
    </recommendedName>
</protein>
<keyword evidence="3" id="KW-0285">Flavoprotein</keyword>
<dbReference type="PANTHER" id="PTHR43004">
    <property type="entry name" value="TRK SYSTEM POTASSIUM UPTAKE PROTEIN"/>
    <property type="match status" value="1"/>
</dbReference>
<dbReference type="SUPFAM" id="SSF52833">
    <property type="entry name" value="Thioredoxin-like"/>
    <property type="match status" value="1"/>
</dbReference>
<dbReference type="InterPro" id="IPR002938">
    <property type="entry name" value="FAD-bd"/>
</dbReference>
<evidence type="ECO:0000256" key="1">
    <source>
        <dbReference type="ARBA" id="ARBA00001974"/>
    </source>
</evidence>
<reference evidence="7 8" key="1">
    <citation type="submission" date="2015-12" db="EMBL/GenBank/DDBJ databases">
        <title>Draft genome sequence of Moniliophthora roreri, the causal agent of frosty pod rot of cacao.</title>
        <authorList>
            <person name="Aime M.C."/>
            <person name="Diaz-Valderrama J.R."/>
            <person name="Kijpornyongpan T."/>
            <person name="Phillips-Mora W."/>
        </authorList>
    </citation>
    <scope>NUCLEOTIDE SEQUENCE [LARGE SCALE GENOMIC DNA]</scope>
    <source>
        <strain evidence="7 8">MCA 2952</strain>
    </source>
</reference>
<dbReference type="Pfam" id="PF01494">
    <property type="entry name" value="FAD_binding_3"/>
    <property type="match status" value="1"/>
</dbReference>
<proteinExistence type="inferred from homology"/>
<dbReference type="GO" id="GO:0071949">
    <property type="term" value="F:FAD binding"/>
    <property type="evidence" value="ECO:0007669"/>
    <property type="project" value="InterPro"/>
</dbReference>
<evidence type="ECO:0000256" key="2">
    <source>
        <dbReference type="ARBA" id="ARBA00007801"/>
    </source>
</evidence>
<dbReference type="Proteomes" id="UP000054988">
    <property type="component" value="Unassembled WGS sequence"/>
</dbReference>
<dbReference type="InterPro" id="IPR036249">
    <property type="entry name" value="Thioredoxin-like_sf"/>
</dbReference>
<comment type="cofactor">
    <cofactor evidence="1">
        <name>FAD</name>
        <dbReference type="ChEBI" id="CHEBI:57692"/>
    </cofactor>
</comment>
<evidence type="ECO:0000256" key="5">
    <source>
        <dbReference type="ARBA" id="ARBA00023002"/>
    </source>
</evidence>
<sequence>MSSVADALIVGAGPAGLALALLLLRNGVSVRIIDKSKTFEIGQRGAGIHPRTLELYKILGILPKVENRTSRVPTLRLFTTPEGDGGPIKEMEMIDFLPERLEYHRINTYILGQDEHQALLRECILSEFGCVVEQQTELLSFEQYPGQDHVSVCLSKTQAESSSIVSETAAFSWLIGADGAHSFIRKQLGLSFLGQSHDIDLAVGDIEVEGLDPNYWSVWGDTTNKMLNLRPYTSTSGKKMGFYMMGGANLDTQKANQSYETLVETAFNVIGKRHLQFGKLVASGIWRANVRMVDKMAEGRVFLLGDAAHVHSPTGGQGMNSAVQDAFNLAWKLTLVHKKLAPPSLLDTYTSERVPVIASILDMTTALMKSNWAKVNISKQGGWARNFEVRQFGINYRRSSIVIDGIYEDNGEGVDPFRSGLDGTLRAGDRAPEAPGLVDTMSGERKSIYDIFTAVHHTVVILSSSVTGTALYGGLQAGLASLWPSNLDLVKTVVVYPQNTDPTPIIGAFPILLDGDGHAFKNYHLEAGEDRIVVVRPDGYIGALVRNENQALNYFRHIFTA</sequence>
<accession>A0A0W0FAB4</accession>
<dbReference type="InterPro" id="IPR036188">
    <property type="entry name" value="FAD/NAD-bd_sf"/>
</dbReference>
<dbReference type="Gene3D" id="3.50.50.60">
    <property type="entry name" value="FAD/NAD(P)-binding domain"/>
    <property type="match status" value="1"/>
</dbReference>
<comment type="caution">
    <text evidence="7">The sequence shown here is derived from an EMBL/GenBank/DDBJ whole genome shotgun (WGS) entry which is preliminary data.</text>
</comment>
<dbReference type="EMBL" id="LATX01002183">
    <property type="protein sequence ID" value="KTB33246.1"/>
    <property type="molecule type" value="Genomic_DNA"/>
</dbReference>
<dbReference type="PRINTS" id="PR00420">
    <property type="entry name" value="RNGMNOXGNASE"/>
</dbReference>
<keyword evidence="4" id="KW-0274">FAD</keyword>
<evidence type="ECO:0000259" key="6">
    <source>
        <dbReference type="Pfam" id="PF01494"/>
    </source>
</evidence>
<dbReference type="Gene3D" id="3.40.30.120">
    <property type="match status" value="1"/>
</dbReference>
<name>A0A0W0FAB4_MONRR</name>
<organism evidence="7 8">
    <name type="scientific">Moniliophthora roreri</name>
    <name type="common">Frosty pod rot fungus</name>
    <name type="synonym">Monilia roreri</name>
    <dbReference type="NCBI Taxonomy" id="221103"/>
    <lineage>
        <taxon>Eukaryota</taxon>
        <taxon>Fungi</taxon>
        <taxon>Dikarya</taxon>
        <taxon>Basidiomycota</taxon>
        <taxon>Agaricomycotina</taxon>
        <taxon>Agaricomycetes</taxon>
        <taxon>Agaricomycetidae</taxon>
        <taxon>Agaricales</taxon>
        <taxon>Marasmiineae</taxon>
        <taxon>Marasmiaceae</taxon>
        <taxon>Moniliophthora</taxon>
    </lineage>
</organism>
<dbReference type="PANTHER" id="PTHR43004:SF19">
    <property type="entry name" value="BINDING MONOOXYGENASE, PUTATIVE (JCVI)-RELATED"/>
    <property type="match status" value="1"/>
</dbReference>
<dbReference type="GO" id="GO:0016709">
    <property type="term" value="F:oxidoreductase activity, acting on paired donors, with incorporation or reduction of molecular oxygen, NAD(P)H as one donor, and incorporation of one atom of oxygen"/>
    <property type="evidence" value="ECO:0007669"/>
    <property type="project" value="UniProtKB-ARBA"/>
</dbReference>
<dbReference type="InterPro" id="IPR050641">
    <property type="entry name" value="RIFMO-like"/>
</dbReference>
<evidence type="ECO:0000256" key="3">
    <source>
        <dbReference type="ARBA" id="ARBA00022630"/>
    </source>
</evidence>